<keyword evidence="5 12" id="KW-0813">Transport</keyword>
<evidence type="ECO:0000256" key="10">
    <source>
        <dbReference type="ARBA" id="ARBA00022989"/>
    </source>
</evidence>
<dbReference type="OrthoDB" id="9812915at2"/>
<gene>
    <name evidence="14" type="ORF">CP97_12190</name>
</gene>
<feature type="transmembrane region" description="Helical" evidence="13">
    <location>
        <begin position="25"/>
        <end position="42"/>
    </location>
</feature>
<comment type="subcellular location">
    <subcellularLocation>
        <location evidence="2">Cell inner membrane</location>
        <topology evidence="2">Multi-pass membrane protein</topology>
    </subcellularLocation>
</comment>
<sequence length="220" mass="22138">MNVFVTLLRRDLAALLPGSARGNSLLPLLFFLAVAMLYPFAIGPDAPLLGATGGGVLWVAALLAAILPLDRLFAPDLENGFFDQWALRGIAEEIVVAVRLLAHWLSFGPFIIIAAFPASALVGIDGPTLHIVLLGLVAGTPGLAAIGIIIAAVTVGLRSGGAALSGLLVIPLAVPLLIFGAGSLSTAGDGGLALTSAISLILVAIAPFAGGAAIRAARES</sequence>
<proteinExistence type="inferred from homology"/>
<dbReference type="PANTHER" id="PTHR30070:SF1">
    <property type="entry name" value="CYTOCHROME C BIOGENESIS B-RELATED"/>
    <property type="match status" value="1"/>
</dbReference>
<dbReference type="Proteomes" id="UP000059113">
    <property type="component" value="Chromosome"/>
</dbReference>
<reference evidence="15" key="2">
    <citation type="submission" date="2015-04" db="EMBL/GenBank/DDBJ databases">
        <title>The complete genome sequence of Erythrobacter sp. s21-N3.</title>
        <authorList>
            <person name="Zhuang L."/>
            <person name="Liu Y."/>
            <person name="Shao Z."/>
        </authorList>
    </citation>
    <scope>NUCLEOTIDE SEQUENCE [LARGE SCALE GENOMIC DNA]</scope>
    <source>
        <strain evidence="15">s21-N3</strain>
    </source>
</reference>
<keyword evidence="11 12" id="KW-0472">Membrane</keyword>
<feature type="transmembrane region" description="Helical" evidence="13">
    <location>
        <begin position="48"/>
        <end position="69"/>
    </location>
</feature>
<evidence type="ECO:0000256" key="5">
    <source>
        <dbReference type="ARBA" id="ARBA00022448"/>
    </source>
</evidence>
<dbReference type="GO" id="GO:0005886">
    <property type="term" value="C:plasma membrane"/>
    <property type="evidence" value="ECO:0007669"/>
    <property type="project" value="UniProtKB-SubCell"/>
</dbReference>
<dbReference type="PRINTS" id="PR01414">
    <property type="entry name" value="CCMBBIOGNSIS"/>
</dbReference>
<feature type="transmembrane region" description="Helical" evidence="13">
    <location>
        <begin position="104"/>
        <end position="124"/>
    </location>
</feature>
<evidence type="ECO:0000256" key="4">
    <source>
        <dbReference type="ARBA" id="ARBA00016452"/>
    </source>
</evidence>
<organism evidence="14 15">
    <name type="scientific">Aurantiacibacter atlanticus</name>
    <dbReference type="NCBI Taxonomy" id="1648404"/>
    <lineage>
        <taxon>Bacteria</taxon>
        <taxon>Pseudomonadati</taxon>
        <taxon>Pseudomonadota</taxon>
        <taxon>Alphaproteobacteria</taxon>
        <taxon>Sphingomonadales</taxon>
        <taxon>Erythrobacteraceae</taxon>
        <taxon>Aurantiacibacter</taxon>
    </lineage>
</organism>
<name>A0A0H4VE61_9SPHN</name>
<dbReference type="EMBL" id="CP011310">
    <property type="protein sequence ID" value="AKQ42630.1"/>
    <property type="molecule type" value="Genomic_DNA"/>
</dbReference>
<dbReference type="InterPro" id="IPR003544">
    <property type="entry name" value="Cyt_c_biogenesis_CcmB"/>
</dbReference>
<dbReference type="InterPro" id="IPR026031">
    <property type="entry name" value="Cyt_c_CcmB_bac"/>
</dbReference>
<evidence type="ECO:0000256" key="1">
    <source>
        <dbReference type="ARBA" id="ARBA00002442"/>
    </source>
</evidence>
<feature type="transmembrane region" description="Helical" evidence="13">
    <location>
        <begin position="190"/>
        <end position="214"/>
    </location>
</feature>
<keyword evidence="6 12" id="KW-1003">Cell membrane</keyword>
<evidence type="ECO:0000256" key="2">
    <source>
        <dbReference type="ARBA" id="ARBA00004429"/>
    </source>
</evidence>
<feature type="transmembrane region" description="Helical" evidence="13">
    <location>
        <begin position="162"/>
        <end position="184"/>
    </location>
</feature>
<evidence type="ECO:0000256" key="9">
    <source>
        <dbReference type="ARBA" id="ARBA00022748"/>
    </source>
</evidence>
<evidence type="ECO:0000256" key="6">
    <source>
        <dbReference type="ARBA" id="ARBA00022475"/>
    </source>
</evidence>
<evidence type="ECO:0000313" key="15">
    <source>
        <dbReference type="Proteomes" id="UP000059113"/>
    </source>
</evidence>
<reference evidence="14 15" key="1">
    <citation type="journal article" date="2015" name="Int. J. Syst. Evol. Microbiol.">
        <title>Erythrobacter atlanticus sp. nov., a bacterium from ocean sediment able to degrade polycyclic aromatic hydrocarbons.</title>
        <authorList>
            <person name="Zhuang L."/>
            <person name="Liu Y."/>
            <person name="Wang L."/>
            <person name="Wang W."/>
            <person name="Shao Z."/>
        </authorList>
    </citation>
    <scope>NUCLEOTIDE SEQUENCE [LARGE SCALE GENOMIC DNA]</scope>
    <source>
        <strain evidence="15">s21-N3</strain>
    </source>
</reference>
<keyword evidence="9 12" id="KW-0201">Cytochrome c-type biogenesis</keyword>
<comment type="function">
    <text evidence="1 12">Required for the export of heme to the periplasm for the biogenesis of c-type cytochromes.</text>
</comment>
<comment type="similarity">
    <text evidence="3 12">Belongs to the CcmB/CycW/HelB family.</text>
</comment>
<dbReference type="Pfam" id="PF03379">
    <property type="entry name" value="CcmB"/>
    <property type="match status" value="1"/>
</dbReference>
<keyword evidence="8 13" id="KW-0812">Transmembrane</keyword>
<dbReference type="RefSeq" id="WP_048886172.1">
    <property type="nucleotide sequence ID" value="NZ_CP011310.1"/>
</dbReference>
<evidence type="ECO:0000256" key="13">
    <source>
        <dbReference type="SAM" id="Phobius"/>
    </source>
</evidence>
<evidence type="ECO:0000313" key="14">
    <source>
        <dbReference type="EMBL" id="AKQ42630.1"/>
    </source>
</evidence>
<dbReference type="GO" id="GO:1903607">
    <property type="term" value="P:cytochrome c biosynthetic process"/>
    <property type="evidence" value="ECO:0007669"/>
    <property type="project" value="TreeGrafter"/>
</dbReference>
<evidence type="ECO:0000256" key="8">
    <source>
        <dbReference type="ARBA" id="ARBA00022692"/>
    </source>
</evidence>
<dbReference type="STRING" id="1648404.CP97_12190"/>
<dbReference type="AlphaFoldDB" id="A0A0H4VE61"/>
<dbReference type="GO" id="GO:0017004">
    <property type="term" value="P:cytochrome complex assembly"/>
    <property type="evidence" value="ECO:0007669"/>
    <property type="project" value="UniProtKB-KW"/>
</dbReference>
<dbReference type="PANTHER" id="PTHR30070">
    <property type="entry name" value="HEME EXPORTER PROTEIN B"/>
    <property type="match status" value="1"/>
</dbReference>
<evidence type="ECO:0000256" key="7">
    <source>
        <dbReference type="ARBA" id="ARBA00022519"/>
    </source>
</evidence>
<keyword evidence="10 13" id="KW-1133">Transmembrane helix</keyword>
<protein>
    <recommendedName>
        <fullName evidence="4 12">Heme exporter protein B</fullName>
    </recommendedName>
</protein>
<keyword evidence="7 12" id="KW-0997">Cell inner membrane</keyword>
<dbReference type="PIRSF" id="PIRSF002764">
    <property type="entry name" value="CcmB"/>
    <property type="match status" value="1"/>
</dbReference>
<keyword evidence="15" id="KW-1185">Reference proteome</keyword>
<accession>A0A0H4VE61</accession>
<evidence type="ECO:0000256" key="11">
    <source>
        <dbReference type="ARBA" id="ARBA00023136"/>
    </source>
</evidence>
<dbReference type="GO" id="GO:0015232">
    <property type="term" value="F:heme transmembrane transporter activity"/>
    <property type="evidence" value="ECO:0007669"/>
    <property type="project" value="InterPro"/>
</dbReference>
<dbReference type="KEGG" id="ery:CP97_12190"/>
<dbReference type="PATRIC" id="fig|1648404.4.peg.2538"/>
<evidence type="ECO:0000256" key="12">
    <source>
        <dbReference type="PIRNR" id="PIRNR002764"/>
    </source>
</evidence>
<evidence type="ECO:0000256" key="3">
    <source>
        <dbReference type="ARBA" id="ARBA00010544"/>
    </source>
</evidence>
<feature type="transmembrane region" description="Helical" evidence="13">
    <location>
        <begin position="130"/>
        <end position="155"/>
    </location>
</feature>